<accession>A0ABY6H1S5</accession>
<proteinExistence type="predicted"/>
<dbReference type="InterPro" id="IPR013670">
    <property type="entry name" value="EcoEI_R_C_dom"/>
</dbReference>
<evidence type="ECO:0000313" key="3">
    <source>
        <dbReference type="Proteomes" id="UP001163255"/>
    </source>
</evidence>
<feature type="domain" description="EcoEI R protein C-terminal" evidence="1">
    <location>
        <begin position="11"/>
        <end position="79"/>
    </location>
</feature>
<name>A0ABY6H1S5_9GAMM</name>
<reference evidence="2" key="1">
    <citation type="submission" date="2022-10" db="EMBL/GenBank/DDBJ databases">
        <title>Completed Genome Sequence of two octocoral isolated bacterium, Endozoicomonas euniceicola EF212T and Endozoicomonas gorgoniicola PS125T.</title>
        <authorList>
            <person name="Chiou Y.-J."/>
            <person name="Chen Y.-H."/>
        </authorList>
    </citation>
    <scope>NUCLEOTIDE SEQUENCE</scope>
    <source>
        <strain evidence="2">EF212</strain>
    </source>
</reference>
<dbReference type="EMBL" id="CP103300">
    <property type="protein sequence ID" value="UYM18109.1"/>
    <property type="molecule type" value="Genomic_DNA"/>
</dbReference>
<organism evidence="2 3">
    <name type="scientific">Endozoicomonas euniceicola</name>
    <dbReference type="NCBI Taxonomy" id="1234143"/>
    <lineage>
        <taxon>Bacteria</taxon>
        <taxon>Pseudomonadati</taxon>
        <taxon>Pseudomonadota</taxon>
        <taxon>Gammaproteobacteria</taxon>
        <taxon>Oceanospirillales</taxon>
        <taxon>Endozoicomonadaceae</taxon>
        <taxon>Endozoicomonas</taxon>
    </lineage>
</organism>
<gene>
    <name evidence="2" type="ORF">NX720_09440</name>
</gene>
<evidence type="ECO:0000259" key="1">
    <source>
        <dbReference type="Pfam" id="PF08463"/>
    </source>
</evidence>
<sequence>MTRGIDKSKLTKYSDTAQTVLNSLLEKYADEGVLEIENKNVLKVAPFNEIGRPIEIVKKGFGKPADYEKAISELEAEIY</sequence>
<dbReference type="Proteomes" id="UP001163255">
    <property type="component" value="Chromosome"/>
</dbReference>
<evidence type="ECO:0000313" key="2">
    <source>
        <dbReference type="EMBL" id="UYM18109.1"/>
    </source>
</evidence>
<keyword evidence="3" id="KW-1185">Reference proteome</keyword>
<dbReference type="Pfam" id="PF08463">
    <property type="entry name" value="EcoEI_R_C"/>
    <property type="match status" value="1"/>
</dbReference>
<protein>
    <recommendedName>
        <fullName evidence="1">EcoEI R protein C-terminal domain-containing protein</fullName>
    </recommendedName>
</protein>